<evidence type="ECO:0000256" key="2">
    <source>
        <dbReference type="ARBA" id="ARBA00009149"/>
    </source>
</evidence>
<organism evidence="6 7">
    <name type="scientific">Obesumbacterium proteus ATCC 12841</name>
    <dbReference type="NCBI Taxonomy" id="1354268"/>
    <lineage>
        <taxon>Bacteria</taxon>
        <taxon>Pseudomonadati</taxon>
        <taxon>Pseudomonadota</taxon>
        <taxon>Gammaproteobacteria</taxon>
        <taxon>Enterobacterales</taxon>
        <taxon>Hafniaceae</taxon>
        <taxon>Obesumbacterium</taxon>
    </lineage>
</organism>
<dbReference type="AlphaFoldDB" id="A0AA91IPZ7"/>
<dbReference type="RefSeq" id="WP_061555183.1">
    <property type="nucleotide sequence ID" value="NZ_LXEX01000028.1"/>
</dbReference>
<keyword evidence="3" id="KW-1005">Bacterial flagellum biogenesis</keyword>
<dbReference type="EMBL" id="LXEX01000028">
    <property type="protein sequence ID" value="OAT59349.1"/>
    <property type="molecule type" value="Genomic_DNA"/>
</dbReference>
<dbReference type="PANTHER" id="PTHR37533:SF2">
    <property type="entry name" value="FLAGELLAR HOOK-LENGTH CONTROL PROTEIN"/>
    <property type="match status" value="1"/>
</dbReference>
<evidence type="ECO:0000313" key="7">
    <source>
        <dbReference type="Proteomes" id="UP000078431"/>
    </source>
</evidence>
<dbReference type="CDD" id="cd17470">
    <property type="entry name" value="T3SS_Flik_C"/>
    <property type="match status" value="1"/>
</dbReference>
<dbReference type="Proteomes" id="UP000078431">
    <property type="component" value="Unassembled WGS sequence"/>
</dbReference>
<dbReference type="PRINTS" id="PR01007">
    <property type="entry name" value="FLGHOOKFLIK"/>
</dbReference>
<dbReference type="InterPro" id="IPR052563">
    <property type="entry name" value="FliK"/>
</dbReference>
<evidence type="ECO:0000256" key="4">
    <source>
        <dbReference type="SAM" id="MobiDB-lite"/>
    </source>
</evidence>
<keyword evidence="6" id="KW-0282">Flagellum</keyword>
<dbReference type="InterPro" id="IPR038610">
    <property type="entry name" value="FliK-like_C_sf"/>
</dbReference>
<comment type="similarity">
    <text evidence="2">Belongs to the FliK family.</text>
</comment>
<comment type="function">
    <text evidence="1">Controls the length of the flagellar hook.</text>
</comment>
<dbReference type="PANTHER" id="PTHR37533">
    <property type="entry name" value="FLAGELLAR HOOK-LENGTH CONTROL PROTEIN"/>
    <property type="match status" value="1"/>
</dbReference>
<dbReference type="Pfam" id="PF02120">
    <property type="entry name" value="Flg_hook"/>
    <property type="match status" value="1"/>
</dbReference>
<keyword evidence="6" id="KW-0966">Cell projection</keyword>
<dbReference type="InterPro" id="IPR021136">
    <property type="entry name" value="Flagellar_hook_control-like_C"/>
</dbReference>
<feature type="region of interest" description="Disordered" evidence="4">
    <location>
        <begin position="347"/>
        <end position="388"/>
    </location>
</feature>
<feature type="compositionally biased region" description="Basic and acidic residues" evidence="4">
    <location>
        <begin position="368"/>
        <end position="388"/>
    </location>
</feature>
<keyword evidence="7" id="KW-1185">Reference proteome</keyword>
<reference evidence="6 7" key="1">
    <citation type="submission" date="2016-04" db="EMBL/GenBank/DDBJ databases">
        <title>ATOL: Assembling a taxonomically balanced genome-scale reconstruction of the evolutionary history of the Enterobacteriaceae.</title>
        <authorList>
            <person name="Plunkett G.III."/>
            <person name="Neeno-Eckwall E.C."/>
            <person name="Glasner J.D."/>
            <person name="Perna N.T."/>
        </authorList>
    </citation>
    <scope>NUCLEOTIDE SEQUENCE [LARGE SCALE GENOMIC DNA]</scope>
    <source>
        <strain evidence="6 7">ATCC 12841</strain>
    </source>
</reference>
<evidence type="ECO:0000313" key="6">
    <source>
        <dbReference type="EMBL" id="OAT59349.1"/>
    </source>
</evidence>
<keyword evidence="6" id="KW-0969">Cilium</keyword>
<name>A0AA91IPZ7_9GAMM</name>
<sequence length="402" mass="42371">MITNILSLPTAGKATANQPASGAEAGGDFASLLEGQMKPSRKPAHHETTAQPAPLPEDALVNVLPALPEDMITLPSELPGKPLQEGSEDPTVGQIDLPTLPVDSRLAHLQNLVMQVDTAAAGQELPAAGQETAMAVTDVEGRKTALSEITQAMFTTRQNTRAGAGGPPTAAALAKNVSQVVIPNNKEEAEPAALLVPTKVEESEPLATMFKPVDMPAATGERSSSFVPVTSVTHTAPTMQQASHATATPVTTVPAPVLTQELGSPAWQQALSQQVSMFTRNGIHNAEIRLNPAELGVIKINLRMNSDQANLHFVSENHQVRAVLEAAMPQLRTSLAESGINLNAGSVGSDSTQSWDGSSHYNEAHGQASRDDKISDDRHVAEDDREVHSPVIRLNSGINTFA</sequence>
<evidence type="ECO:0000259" key="5">
    <source>
        <dbReference type="Pfam" id="PF02120"/>
    </source>
</evidence>
<dbReference type="GO" id="GO:0044780">
    <property type="term" value="P:bacterial-type flagellum assembly"/>
    <property type="evidence" value="ECO:0007669"/>
    <property type="project" value="InterPro"/>
</dbReference>
<accession>A0AA91IPZ7</accession>
<evidence type="ECO:0000256" key="3">
    <source>
        <dbReference type="ARBA" id="ARBA00022795"/>
    </source>
</evidence>
<feature type="domain" description="Flagellar hook-length control protein-like C-terminal" evidence="5">
    <location>
        <begin position="273"/>
        <end position="353"/>
    </location>
</feature>
<gene>
    <name evidence="6" type="ORF">M993_01902</name>
</gene>
<dbReference type="InterPro" id="IPR001635">
    <property type="entry name" value="Flag_hook_Flik"/>
</dbReference>
<proteinExistence type="inferred from homology"/>
<dbReference type="Gene3D" id="3.30.750.140">
    <property type="match status" value="1"/>
</dbReference>
<evidence type="ECO:0000256" key="1">
    <source>
        <dbReference type="ARBA" id="ARBA00003944"/>
    </source>
</evidence>
<protein>
    <submittedName>
        <fullName evidence="6">FliK family flagellar hook-length control protein</fullName>
    </submittedName>
</protein>
<feature type="compositionally biased region" description="Polar residues" evidence="4">
    <location>
        <begin position="347"/>
        <end position="361"/>
    </location>
</feature>
<feature type="region of interest" description="Disordered" evidence="4">
    <location>
        <begin position="1"/>
        <end position="57"/>
    </location>
</feature>
<comment type="caution">
    <text evidence="6">The sequence shown here is derived from an EMBL/GenBank/DDBJ whole genome shotgun (WGS) entry which is preliminary data.</text>
</comment>
<dbReference type="GO" id="GO:0009424">
    <property type="term" value="C:bacterial-type flagellum hook"/>
    <property type="evidence" value="ECO:0007669"/>
    <property type="project" value="InterPro"/>
</dbReference>